<evidence type="ECO:0000256" key="1">
    <source>
        <dbReference type="ARBA" id="ARBA00004123"/>
    </source>
</evidence>
<comment type="caution">
    <text evidence="6">The sequence shown here is derived from an EMBL/GenBank/DDBJ whole genome shotgun (WGS) entry which is preliminary data.</text>
</comment>
<keyword evidence="4" id="KW-0539">Nucleus</keyword>
<dbReference type="EMBL" id="JAWXYG010000008">
    <property type="protein sequence ID" value="KAK4265892.1"/>
    <property type="molecule type" value="Genomic_DNA"/>
</dbReference>
<keyword evidence="2" id="KW-0805">Transcription regulation</keyword>
<feature type="short sequence motif" description="VHIID" evidence="5">
    <location>
        <begin position="369"/>
        <end position="373"/>
    </location>
</feature>
<dbReference type="Proteomes" id="UP001293593">
    <property type="component" value="Unassembled WGS sequence"/>
</dbReference>
<dbReference type="InterPro" id="IPR005202">
    <property type="entry name" value="TF_GRAS"/>
</dbReference>
<dbReference type="PANTHER" id="PTHR31636">
    <property type="entry name" value="OSJNBA0084A10.13 PROTEIN-RELATED"/>
    <property type="match status" value="1"/>
</dbReference>
<organism evidence="6 7">
    <name type="scientific">Acacia crassicarpa</name>
    <name type="common">northern wattle</name>
    <dbReference type="NCBI Taxonomy" id="499986"/>
    <lineage>
        <taxon>Eukaryota</taxon>
        <taxon>Viridiplantae</taxon>
        <taxon>Streptophyta</taxon>
        <taxon>Embryophyta</taxon>
        <taxon>Tracheophyta</taxon>
        <taxon>Spermatophyta</taxon>
        <taxon>Magnoliopsida</taxon>
        <taxon>eudicotyledons</taxon>
        <taxon>Gunneridae</taxon>
        <taxon>Pentapetalae</taxon>
        <taxon>rosids</taxon>
        <taxon>fabids</taxon>
        <taxon>Fabales</taxon>
        <taxon>Fabaceae</taxon>
        <taxon>Caesalpinioideae</taxon>
        <taxon>mimosoid clade</taxon>
        <taxon>Acacieae</taxon>
        <taxon>Acacia</taxon>
    </lineage>
</organism>
<accession>A0AAE1JBT0</accession>
<sequence>MEDLYPVSKFKFEAVVEDKYGSSNNDFWNSSSDPLDQHHHNEVLENVEISQAEDWGDSGGLDSLRSINKIGFFPVHYYSSQQDCLLSFSNQHKEPSSNLDYGLLDNLRFDMVVSSPLGDAAKSDDQTAAKADLSRSYKNHQNQNFPLPLASLDLLNTYDNGLKRLYGETEPDDVHQVQRIDDLRGRKKLSTEEVMRIAATMFIRSSSSDQSEGLDSLILHPYDCYDSNLSEEEKEDVKLAKSLFACAEKVGTSQFQRAANLLDHCESQSSKTGNAAKRVVSYFCEALRERINNETGRPNCAPPFSPVGEIPHHYHKYREKEFSLFNVDKSMQNPGPTMLACQVQLPFIQVTQFAGIQAMLEKLRNSKKIHIIDLEIKVGSQWTILMQALTLRQECQLELLKITAIGTAPKDTLEETGKRLTNFAESLNISFSFNIVTVSNMNELKEELFERDGEETIAIYAMFALRPLLVDSDQLEAMMKVIRNLNPTVMVVAEVEANHNSKSFVKRFTEALFYFSAFFDCVKESMEGDDPNRRVFESLYLRSGIRDIVAAEGEKRKIRNVKIEVWRAFFGRFGIVEEELSMSSLYQAELVAKKFSGGNSCTFYMDGSSLLTGWKGTPLSSLSVWKFL</sequence>
<evidence type="ECO:0000256" key="5">
    <source>
        <dbReference type="PROSITE-ProRule" id="PRU01191"/>
    </source>
</evidence>
<evidence type="ECO:0008006" key="8">
    <source>
        <dbReference type="Google" id="ProtNLM"/>
    </source>
</evidence>
<feature type="short sequence motif" description="LXXLL motif" evidence="5">
    <location>
        <begin position="465"/>
        <end position="469"/>
    </location>
</feature>
<evidence type="ECO:0000313" key="7">
    <source>
        <dbReference type="Proteomes" id="UP001293593"/>
    </source>
</evidence>
<evidence type="ECO:0000256" key="4">
    <source>
        <dbReference type="ARBA" id="ARBA00023242"/>
    </source>
</evidence>
<dbReference type="PROSITE" id="PS50985">
    <property type="entry name" value="GRAS"/>
    <property type="match status" value="1"/>
</dbReference>
<feature type="region of interest" description="Leucine repeat II (LRII)" evidence="5">
    <location>
        <begin position="415"/>
        <end position="447"/>
    </location>
</feature>
<reference evidence="6" key="1">
    <citation type="submission" date="2023-10" db="EMBL/GenBank/DDBJ databases">
        <title>Chromosome-level genome of the transformable northern wattle, Acacia crassicarpa.</title>
        <authorList>
            <person name="Massaro I."/>
            <person name="Sinha N.R."/>
            <person name="Poethig S."/>
            <person name="Leichty A.R."/>
        </authorList>
    </citation>
    <scope>NUCLEOTIDE SEQUENCE</scope>
    <source>
        <strain evidence="6">Acra3RX</strain>
        <tissue evidence="6">Leaf</tissue>
    </source>
</reference>
<evidence type="ECO:0000313" key="6">
    <source>
        <dbReference type="EMBL" id="KAK4265892.1"/>
    </source>
</evidence>
<comment type="subcellular location">
    <subcellularLocation>
        <location evidence="1">Nucleus</location>
    </subcellularLocation>
</comment>
<dbReference type="GO" id="GO:0005634">
    <property type="term" value="C:nucleus"/>
    <property type="evidence" value="ECO:0007669"/>
    <property type="project" value="UniProtKB-SubCell"/>
</dbReference>
<protein>
    <recommendedName>
        <fullName evidence="8">DELLA protein RGL1-like</fullName>
    </recommendedName>
</protein>
<proteinExistence type="inferred from homology"/>
<keyword evidence="7" id="KW-1185">Reference proteome</keyword>
<evidence type="ECO:0000256" key="2">
    <source>
        <dbReference type="ARBA" id="ARBA00023015"/>
    </source>
</evidence>
<dbReference type="AlphaFoldDB" id="A0AAE1JBT0"/>
<name>A0AAE1JBT0_9FABA</name>
<gene>
    <name evidence="6" type="ORF">QN277_026883</name>
</gene>
<comment type="caution">
    <text evidence="5">Lacks conserved residue(s) required for the propagation of feature annotation.</text>
</comment>
<feature type="region of interest" description="SAW" evidence="5">
    <location>
        <begin position="550"/>
        <end position="626"/>
    </location>
</feature>
<comment type="similarity">
    <text evidence="5">Belongs to the GRAS family.</text>
</comment>
<evidence type="ECO:0000256" key="3">
    <source>
        <dbReference type="ARBA" id="ARBA00023163"/>
    </source>
</evidence>
<keyword evidence="3" id="KW-0804">Transcription</keyword>
<dbReference type="Pfam" id="PF03514">
    <property type="entry name" value="GRAS"/>
    <property type="match status" value="1"/>
</dbReference>